<reference evidence="4 5" key="1">
    <citation type="submission" date="2014-10" db="EMBL/GenBank/DDBJ databases">
        <title>Pan-genome analysis of Brazilian lineage A amoebal mimiviruses.</title>
        <authorList>
            <person name="Assis F.L."/>
            <person name="Abrahao J.S."/>
            <person name="Kroon E.G."/>
            <person name="Dornas F.P."/>
            <person name="Andrade K.R."/>
            <person name="Borato P.V.M."/>
            <person name="Pilotto M.R."/>
            <person name="Benamar S."/>
            <person name="LaScola B."/>
            <person name="Colson P."/>
        </authorList>
    </citation>
    <scope>NUCLEOTIDE SEQUENCE [LARGE SCALE GENOMIC DNA]</scope>
    <source>
        <strain evidence="3 5">Amazonia</strain>
        <strain evidence="2 4">Oyster</strain>
    </source>
</reference>
<accession>A0A0G2Y930</accession>
<evidence type="ECO:0000313" key="3">
    <source>
        <dbReference type="EMBL" id="AKI81490.1"/>
    </source>
</evidence>
<keyword evidence="1" id="KW-1133">Transmembrane helix</keyword>
<evidence type="ECO:0000256" key="1">
    <source>
        <dbReference type="SAM" id="Phobius"/>
    </source>
</evidence>
<name>A0A0G2Y930_MIMIV</name>
<protein>
    <submittedName>
        <fullName evidence="3">Uncharacterized protein</fullName>
    </submittedName>
</protein>
<organism evidence="3 5">
    <name type="scientific">Acanthamoeba polyphaga mimivirus</name>
    <name type="common">APMV</name>
    <dbReference type="NCBI Taxonomy" id="212035"/>
    <lineage>
        <taxon>Viruses</taxon>
        <taxon>Varidnaviria</taxon>
        <taxon>Bamfordvirae</taxon>
        <taxon>Nucleocytoviricota</taxon>
        <taxon>Megaviricetes</taxon>
        <taxon>Imitervirales</taxon>
        <taxon>Mimiviridae</taxon>
        <taxon>Megamimivirinae</taxon>
        <taxon>Mimivirus</taxon>
        <taxon>Mimivirus bradfordmassiliense</taxon>
    </lineage>
</organism>
<dbReference type="Proteomes" id="UP000241474">
    <property type="component" value="Segment"/>
</dbReference>
<accession>A0A0G2Y6J4</accession>
<keyword evidence="1" id="KW-0472">Membrane</keyword>
<dbReference type="EMBL" id="KM982403">
    <property type="protein sequence ID" value="AKI81490.1"/>
    <property type="molecule type" value="Genomic_DNA"/>
</dbReference>
<evidence type="ECO:0000313" key="5">
    <source>
        <dbReference type="Proteomes" id="UP000274448"/>
    </source>
</evidence>
<dbReference type="EMBL" id="KM982401">
    <property type="protein sequence ID" value="AKI79601.1"/>
    <property type="molecule type" value="Genomic_DNA"/>
</dbReference>
<sequence>MTFCYSGETDKVTAVQIGSVFITAFLLVFVKIMFIGTYVVMTIVDTVNLLW</sequence>
<dbReference type="Proteomes" id="UP000274448">
    <property type="component" value="Segment"/>
</dbReference>
<feature type="transmembrane region" description="Helical" evidence="1">
    <location>
        <begin position="20"/>
        <end position="44"/>
    </location>
</feature>
<evidence type="ECO:0000313" key="4">
    <source>
        <dbReference type="Proteomes" id="UP000241474"/>
    </source>
</evidence>
<organismHost>
    <name type="scientific">Acanthamoeba polyphaga</name>
    <name type="common">Amoeba</name>
    <dbReference type="NCBI Taxonomy" id="5757"/>
</organismHost>
<proteinExistence type="predicted"/>
<keyword evidence="1" id="KW-0812">Transmembrane</keyword>
<evidence type="ECO:0000313" key="2">
    <source>
        <dbReference type="EMBL" id="AKI79601.1"/>
    </source>
</evidence>